<protein>
    <submittedName>
        <fullName evidence="1">Uncharacterized protein</fullName>
    </submittedName>
</protein>
<evidence type="ECO:0000313" key="1">
    <source>
        <dbReference type="EMBL" id="JAD15426.1"/>
    </source>
</evidence>
<sequence length="32" mass="3988">MRNSFCTVRVVYQFLYHFLCCHPNMRLYCITQ</sequence>
<dbReference type="EMBL" id="GBRH01282469">
    <property type="protein sequence ID" value="JAD15426.1"/>
    <property type="molecule type" value="Transcribed_RNA"/>
</dbReference>
<accession>A0A0A8XP58</accession>
<organism evidence="1">
    <name type="scientific">Arundo donax</name>
    <name type="common">Giant reed</name>
    <name type="synonym">Donax arundinaceus</name>
    <dbReference type="NCBI Taxonomy" id="35708"/>
    <lineage>
        <taxon>Eukaryota</taxon>
        <taxon>Viridiplantae</taxon>
        <taxon>Streptophyta</taxon>
        <taxon>Embryophyta</taxon>
        <taxon>Tracheophyta</taxon>
        <taxon>Spermatophyta</taxon>
        <taxon>Magnoliopsida</taxon>
        <taxon>Liliopsida</taxon>
        <taxon>Poales</taxon>
        <taxon>Poaceae</taxon>
        <taxon>PACMAD clade</taxon>
        <taxon>Arundinoideae</taxon>
        <taxon>Arundineae</taxon>
        <taxon>Arundo</taxon>
    </lineage>
</organism>
<proteinExistence type="predicted"/>
<dbReference type="AlphaFoldDB" id="A0A0A8XP58"/>
<reference evidence="1" key="2">
    <citation type="journal article" date="2015" name="Data Brief">
        <title>Shoot transcriptome of the giant reed, Arundo donax.</title>
        <authorList>
            <person name="Barrero R.A."/>
            <person name="Guerrero F.D."/>
            <person name="Moolhuijzen P."/>
            <person name="Goolsby J.A."/>
            <person name="Tidwell J."/>
            <person name="Bellgard S.E."/>
            <person name="Bellgard M.I."/>
        </authorList>
    </citation>
    <scope>NUCLEOTIDE SEQUENCE</scope>
    <source>
        <tissue evidence="1">Shoot tissue taken approximately 20 cm above the soil surface</tissue>
    </source>
</reference>
<reference evidence="1" key="1">
    <citation type="submission" date="2014-09" db="EMBL/GenBank/DDBJ databases">
        <authorList>
            <person name="Magalhaes I.L.F."/>
            <person name="Oliveira U."/>
            <person name="Santos F.R."/>
            <person name="Vidigal T.H.D.A."/>
            <person name="Brescovit A.D."/>
            <person name="Santos A.J."/>
        </authorList>
    </citation>
    <scope>NUCLEOTIDE SEQUENCE</scope>
    <source>
        <tissue evidence="1">Shoot tissue taken approximately 20 cm above the soil surface</tissue>
    </source>
</reference>
<name>A0A0A8XP58_ARUDO</name>